<feature type="domain" description="DUF112" evidence="2">
    <location>
        <begin position="1"/>
        <end position="278"/>
    </location>
</feature>
<keyword evidence="1" id="KW-0812">Transmembrane</keyword>
<feature type="transmembrane region" description="Helical" evidence="1">
    <location>
        <begin position="141"/>
        <end position="159"/>
    </location>
</feature>
<name>X1SYM0_9ZZZZ</name>
<evidence type="ECO:0000313" key="3">
    <source>
        <dbReference type="EMBL" id="GAI98013.1"/>
    </source>
</evidence>
<feature type="non-terminal residue" evidence="3">
    <location>
        <position position="1"/>
    </location>
</feature>
<proteinExistence type="predicted"/>
<protein>
    <recommendedName>
        <fullName evidence="2">DUF112 domain-containing protein</fullName>
    </recommendedName>
</protein>
<dbReference type="InterPro" id="IPR002823">
    <property type="entry name" value="DUF112_TM"/>
</dbReference>
<keyword evidence="1" id="KW-0472">Membrane</keyword>
<feature type="transmembrane region" description="Helical" evidence="1">
    <location>
        <begin position="6"/>
        <end position="26"/>
    </location>
</feature>
<reference evidence="3" key="1">
    <citation type="journal article" date="2014" name="Front. Microbiol.">
        <title>High frequency of phylogenetically diverse reductive dehalogenase-homologous genes in deep subseafloor sedimentary metagenomes.</title>
        <authorList>
            <person name="Kawai M."/>
            <person name="Futagami T."/>
            <person name="Toyoda A."/>
            <person name="Takaki Y."/>
            <person name="Nishi S."/>
            <person name="Hori S."/>
            <person name="Arai W."/>
            <person name="Tsubouchi T."/>
            <person name="Morono Y."/>
            <person name="Uchiyama I."/>
            <person name="Ito T."/>
            <person name="Fujiyama A."/>
            <person name="Inagaki F."/>
            <person name="Takami H."/>
        </authorList>
    </citation>
    <scope>NUCLEOTIDE SEQUENCE</scope>
    <source>
        <strain evidence="3">Expedition CK06-06</strain>
    </source>
</reference>
<dbReference type="Pfam" id="PF01970">
    <property type="entry name" value="TctA"/>
    <property type="match status" value="1"/>
</dbReference>
<keyword evidence="1" id="KW-1133">Transmembrane helix</keyword>
<feature type="transmembrane region" description="Helical" evidence="1">
    <location>
        <begin position="83"/>
        <end position="112"/>
    </location>
</feature>
<dbReference type="PANTHER" id="PTHR35342">
    <property type="entry name" value="TRICARBOXYLIC TRANSPORT PROTEIN"/>
    <property type="match status" value="1"/>
</dbReference>
<sequence length="280" mass="29561">GIVMGAIPGLSEITAICLLLPFTFYLKPIAAIAMLMGLCKGGNFGGSIPAILFNVPGTAQAVVTSYDGYPLTKQGKSGKALKMALYASTMADTLSDFILFFLAAPVAAVALMIGPSEYTMIVIFSLVVIAIAGSENFVKGMIAIGIGLFLAVIGLDPVTAKPRFTFGSIELSAGLAVIPIVLGLFVVSEAFRQMELILREKSSKNLNKRYQKQVKKTDNLSDHRVNLAEFKHCLPAIFGGVGIGSALGAIPGIGTTVAAYLSYMHTKRASKHPELFGKVL</sequence>
<comment type="caution">
    <text evidence="3">The sequence shown here is derived from an EMBL/GenBank/DDBJ whole genome shotgun (WGS) entry which is preliminary data.</text>
</comment>
<dbReference type="EMBL" id="BARW01017030">
    <property type="protein sequence ID" value="GAI98013.1"/>
    <property type="molecule type" value="Genomic_DNA"/>
</dbReference>
<dbReference type="AlphaFoldDB" id="X1SYM0"/>
<feature type="transmembrane region" description="Helical" evidence="1">
    <location>
        <begin position="171"/>
        <end position="191"/>
    </location>
</feature>
<dbReference type="PANTHER" id="PTHR35342:SF5">
    <property type="entry name" value="TRICARBOXYLIC TRANSPORT PROTEIN"/>
    <property type="match status" value="1"/>
</dbReference>
<evidence type="ECO:0000259" key="2">
    <source>
        <dbReference type="Pfam" id="PF01970"/>
    </source>
</evidence>
<organism evidence="3">
    <name type="scientific">marine sediment metagenome</name>
    <dbReference type="NCBI Taxonomy" id="412755"/>
    <lineage>
        <taxon>unclassified sequences</taxon>
        <taxon>metagenomes</taxon>
        <taxon>ecological metagenomes</taxon>
    </lineage>
</organism>
<evidence type="ECO:0000256" key="1">
    <source>
        <dbReference type="SAM" id="Phobius"/>
    </source>
</evidence>
<accession>X1SYM0</accession>
<gene>
    <name evidence="3" type="ORF">S12H4_29513</name>
</gene>